<accession>A0A6N0I320</accession>
<evidence type="ECO:0000313" key="1">
    <source>
        <dbReference type="EMBL" id="QKQ29014.1"/>
    </source>
</evidence>
<dbReference type="AlphaFoldDB" id="A0A6N0I320"/>
<sequence length="70" mass="8545">MVFKLIRFLNELAYICVITIFLNMYSELHYALVFFLFGSMIAAIKYDIRDEEYSYLYKAYREHLQDSKRI</sequence>
<organism evidence="1 2">
    <name type="scientific">Staphylococcus hominis</name>
    <dbReference type="NCBI Taxonomy" id="1290"/>
    <lineage>
        <taxon>Bacteria</taxon>
        <taxon>Bacillati</taxon>
        <taxon>Bacillota</taxon>
        <taxon>Bacilli</taxon>
        <taxon>Bacillales</taxon>
        <taxon>Staphylococcaceae</taxon>
        <taxon>Staphylococcus</taxon>
    </lineage>
</organism>
<name>A0A6N0I320_STAHO</name>
<reference evidence="1 2" key="1">
    <citation type="submission" date="2019-09" db="EMBL/GenBank/DDBJ databases">
        <title>FDA dAtabase for Regulatory Grade micrObial Sequences (FDA-ARGOS): Supporting development and validation of Infectious Disease Dx tests.</title>
        <authorList>
            <person name="Sciortino C."/>
            <person name="Tallon L."/>
            <person name="Sadzewicz L."/>
            <person name="Vavikolanu K."/>
            <person name="Mehta A."/>
            <person name="Aluvathingal J."/>
            <person name="Nadendla S."/>
            <person name="Nandy P."/>
            <person name="Geyer C."/>
            <person name="Yan Y."/>
            <person name="Sichtig H."/>
        </authorList>
    </citation>
    <scope>NUCLEOTIDE SEQUENCE [LARGE SCALE GENOMIC DNA]</scope>
    <source>
        <strain evidence="1 2">FDAARGOS_661</strain>
    </source>
</reference>
<proteinExistence type="predicted"/>
<evidence type="ECO:0000313" key="2">
    <source>
        <dbReference type="Proteomes" id="UP000509636"/>
    </source>
</evidence>
<dbReference type="Proteomes" id="UP000509636">
    <property type="component" value="Chromosome"/>
</dbReference>
<gene>
    <name evidence="1" type="ORF">FOB69_06615</name>
</gene>
<dbReference type="EMBL" id="CP054550">
    <property type="protein sequence ID" value="QKQ29014.1"/>
    <property type="molecule type" value="Genomic_DNA"/>
</dbReference>
<protein>
    <submittedName>
        <fullName evidence="1">Uncharacterized protein</fullName>
    </submittedName>
</protein>